<dbReference type="GO" id="GO:0008168">
    <property type="term" value="F:methyltransferase activity"/>
    <property type="evidence" value="ECO:0007669"/>
    <property type="project" value="UniProtKB-KW"/>
</dbReference>
<dbReference type="PANTHER" id="PTHR11680">
    <property type="entry name" value="SERINE HYDROXYMETHYLTRANSFERASE"/>
    <property type="match status" value="1"/>
</dbReference>
<dbReference type="Gene3D" id="3.90.1150.10">
    <property type="entry name" value="Aspartate Aminotransferase, domain 1"/>
    <property type="match status" value="1"/>
</dbReference>
<dbReference type="GO" id="GO:0030170">
    <property type="term" value="F:pyridoxal phosphate binding"/>
    <property type="evidence" value="ECO:0007669"/>
    <property type="project" value="InterPro"/>
</dbReference>
<dbReference type="PIRSF" id="PIRSF000412">
    <property type="entry name" value="SHMT"/>
    <property type="match status" value="1"/>
</dbReference>
<keyword evidence="2 3" id="KW-0663">Pyridoxal phosphate</keyword>
<comment type="cofactor">
    <cofactor evidence="1 3">
        <name>pyridoxal 5'-phosphate</name>
        <dbReference type="ChEBI" id="CHEBI:597326"/>
    </cofactor>
</comment>
<organism evidence="5 6">
    <name type="scientific">Bosea vaviloviae</name>
    <dbReference type="NCBI Taxonomy" id="1526658"/>
    <lineage>
        <taxon>Bacteria</taxon>
        <taxon>Pseudomonadati</taxon>
        <taxon>Pseudomonadota</taxon>
        <taxon>Alphaproteobacteria</taxon>
        <taxon>Hyphomicrobiales</taxon>
        <taxon>Boseaceae</taxon>
        <taxon>Bosea</taxon>
    </lineage>
</organism>
<dbReference type="GO" id="GO:0005737">
    <property type="term" value="C:cytoplasm"/>
    <property type="evidence" value="ECO:0007669"/>
    <property type="project" value="TreeGrafter"/>
</dbReference>
<keyword evidence="5" id="KW-0808">Transferase</keyword>
<evidence type="ECO:0000313" key="5">
    <source>
        <dbReference type="EMBL" id="AOO84724.1"/>
    </source>
</evidence>
<evidence type="ECO:0000313" key="6">
    <source>
        <dbReference type="Proteomes" id="UP000094969"/>
    </source>
</evidence>
<dbReference type="GO" id="GO:0032259">
    <property type="term" value="P:methylation"/>
    <property type="evidence" value="ECO:0007669"/>
    <property type="project" value="UniProtKB-KW"/>
</dbReference>
<dbReference type="InterPro" id="IPR015421">
    <property type="entry name" value="PyrdxlP-dep_Trfase_major"/>
</dbReference>
<evidence type="ECO:0000256" key="1">
    <source>
        <dbReference type="ARBA" id="ARBA00001933"/>
    </source>
</evidence>
<evidence type="ECO:0000256" key="3">
    <source>
        <dbReference type="PIRSR" id="PIRSR000412-50"/>
    </source>
</evidence>
<dbReference type="PANTHER" id="PTHR11680:SF35">
    <property type="entry name" value="SERINE HYDROXYMETHYLTRANSFERASE 1"/>
    <property type="match status" value="1"/>
</dbReference>
<dbReference type="GO" id="GO:0019264">
    <property type="term" value="P:glycine biosynthetic process from serine"/>
    <property type="evidence" value="ECO:0007669"/>
    <property type="project" value="InterPro"/>
</dbReference>
<dbReference type="InterPro" id="IPR015422">
    <property type="entry name" value="PyrdxlP-dep_Trfase_small"/>
</dbReference>
<dbReference type="InterPro" id="IPR001085">
    <property type="entry name" value="Ser_HO-MeTrfase"/>
</dbReference>
<dbReference type="AlphaFoldDB" id="A0A1D7UBN6"/>
<evidence type="ECO:0000256" key="2">
    <source>
        <dbReference type="ARBA" id="ARBA00022898"/>
    </source>
</evidence>
<dbReference type="InterPro" id="IPR049943">
    <property type="entry name" value="Ser_HO-MeTrfase-like"/>
</dbReference>
<dbReference type="GO" id="GO:0004372">
    <property type="term" value="F:glycine hydroxymethyltransferase activity"/>
    <property type="evidence" value="ECO:0007669"/>
    <property type="project" value="InterPro"/>
</dbReference>
<dbReference type="Pfam" id="PF00464">
    <property type="entry name" value="SHMT"/>
    <property type="match status" value="1"/>
</dbReference>
<dbReference type="KEGG" id="bvv:BHK69_23565"/>
<keyword evidence="5" id="KW-0489">Methyltransferase</keyword>
<proteinExistence type="predicted"/>
<feature type="domain" description="Serine hydroxymethyltransferase-like" evidence="4">
    <location>
        <begin position="44"/>
        <end position="409"/>
    </location>
</feature>
<dbReference type="EMBL" id="CP017147">
    <property type="protein sequence ID" value="AOO84724.1"/>
    <property type="molecule type" value="Genomic_DNA"/>
</dbReference>
<dbReference type="Gene3D" id="3.40.640.10">
    <property type="entry name" value="Type I PLP-dependent aspartate aminotransferase-like (Major domain)"/>
    <property type="match status" value="1"/>
</dbReference>
<accession>A0A1D7UBN6</accession>
<dbReference type="InterPro" id="IPR015424">
    <property type="entry name" value="PyrdxlP-dep_Trfase"/>
</dbReference>
<dbReference type="SUPFAM" id="SSF53383">
    <property type="entry name" value="PLP-dependent transferases"/>
    <property type="match status" value="1"/>
</dbReference>
<gene>
    <name evidence="5" type="ORF">BHK69_23565</name>
</gene>
<dbReference type="GO" id="GO:0035999">
    <property type="term" value="P:tetrahydrofolate interconversion"/>
    <property type="evidence" value="ECO:0007669"/>
    <property type="project" value="InterPro"/>
</dbReference>
<dbReference type="Proteomes" id="UP000094969">
    <property type="component" value="Chromosome"/>
</dbReference>
<name>A0A1D7UBN6_9HYPH</name>
<sequence length="440" mass="46400">MTALGRRDWVPQASEDYVLGIAAETAGQSLDAVEARIAALTVENRNIHERDCINLNPATNVMNPKAEAVLAAGLGARPSLGYPGDKYEMGLEAIEKIEIIAAELAAEVFGAKYAEIRVPSGAIANLYAFMVAAKPGDCIIAPPGAIGGHVTHHGAGAAGLYGIVTHPAPVDPVNYTVDLARLREDALRLKPKLISIGGSLNLFAHPIREIRAIADEIGAIVLFDAAHMSGMIAGHGWQQPLEEGAHLMTMSTYKSLGGPPSGLIVTNDAEIAKRLDAVAYPGLTANFDAAKSASLAITLLDWKAHGRAYAQMMAETAKALGEALVERQVPVFARDRGLTTSHQFAIEAHSYGGGQAAAKTLRAINILSCGIGLPLPEVAGDVNGLRLGTPEIVRFGMTPADMPELAGYIAEGLSGSRPAEVVAKDVTAFRGRFRELHFMR</sequence>
<dbReference type="STRING" id="1526658.BHK69_23565"/>
<dbReference type="RefSeq" id="WP_069693909.1">
    <property type="nucleotide sequence ID" value="NZ_CP017147.1"/>
</dbReference>
<feature type="modified residue" description="N6-(pyridoxal phosphate)lysine" evidence="3">
    <location>
        <position position="254"/>
    </location>
</feature>
<evidence type="ECO:0000259" key="4">
    <source>
        <dbReference type="Pfam" id="PF00464"/>
    </source>
</evidence>
<dbReference type="OrthoDB" id="9019276at2"/>
<reference evidence="5 6" key="1">
    <citation type="journal article" date="2015" name="Antonie Van Leeuwenhoek">
        <title>Bosea vaviloviae sp. nov., a new species of slow-growing rhizobia isolated from nodules of the relict species Vavilovia formosa (Stev.) Fed.</title>
        <authorList>
            <person name="Safronova V.I."/>
            <person name="Kuznetsova I.G."/>
            <person name="Sazanova A.L."/>
            <person name="Kimeklis A.K."/>
            <person name="Belimov A.A."/>
            <person name="Andronov E.E."/>
            <person name="Pinaev A.G."/>
            <person name="Chizhevskaya E.P."/>
            <person name="Pukhaev A.R."/>
            <person name="Popov K.P."/>
            <person name="Willems A."/>
            <person name="Tikhonovich I.A."/>
        </authorList>
    </citation>
    <scope>NUCLEOTIDE SEQUENCE [LARGE SCALE GENOMIC DNA]</scope>
    <source>
        <strain evidence="5 6">Vaf18</strain>
    </source>
</reference>
<protein>
    <submittedName>
        <fullName evidence="5">Serine hydroxymethyltransferase</fullName>
    </submittedName>
</protein>
<keyword evidence="6" id="KW-1185">Reference proteome</keyword>
<dbReference type="InterPro" id="IPR039429">
    <property type="entry name" value="SHMT-like_dom"/>
</dbReference>